<keyword evidence="2" id="KW-1185">Reference proteome</keyword>
<evidence type="ECO:0000313" key="1">
    <source>
        <dbReference type="EMBL" id="WPG97799.1"/>
    </source>
</evidence>
<protein>
    <submittedName>
        <fullName evidence="1">GCN5 family acetyltransferase</fullName>
    </submittedName>
</protein>
<dbReference type="InterPro" id="IPR016181">
    <property type="entry name" value="Acyl_CoA_acyltransferase"/>
</dbReference>
<sequence length="198" mass="22011">MSTFTVRPASLATNDDAFLLECFDSQIKWLPSVGAGDQWGSEPVSGEPDTQNRYRKYVQTSQDGERQPWGEDSCRVYIAEANDQNGKAVPVAGLILTAKASDYVQSTIPAQDPTDPFIYMPLLISDREKGSLSKGAGVTLIEFAKKELVMLGFKRLCCDCWSGNERRLVQFYESKGFKALASFTHDGWPGQVLELRLE</sequence>
<gene>
    <name evidence="1" type="ORF">R9X50_00058000</name>
</gene>
<dbReference type="Gene3D" id="3.40.630.30">
    <property type="match status" value="1"/>
</dbReference>
<accession>A0AAQ3LZ19</accession>
<evidence type="ECO:0000313" key="2">
    <source>
        <dbReference type="Proteomes" id="UP001303373"/>
    </source>
</evidence>
<proteinExistence type="predicted"/>
<organism evidence="1 2">
    <name type="scientific">Acrodontium crateriforme</name>
    <dbReference type="NCBI Taxonomy" id="150365"/>
    <lineage>
        <taxon>Eukaryota</taxon>
        <taxon>Fungi</taxon>
        <taxon>Dikarya</taxon>
        <taxon>Ascomycota</taxon>
        <taxon>Pezizomycotina</taxon>
        <taxon>Dothideomycetes</taxon>
        <taxon>Dothideomycetidae</taxon>
        <taxon>Mycosphaerellales</taxon>
        <taxon>Teratosphaeriaceae</taxon>
        <taxon>Acrodontium</taxon>
    </lineage>
</organism>
<dbReference type="Proteomes" id="UP001303373">
    <property type="component" value="Chromosome 1"/>
</dbReference>
<dbReference type="AlphaFoldDB" id="A0AAQ3LZ19"/>
<dbReference type="EMBL" id="CP138580">
    <property type="protein sequence ID" value="WPG97799.1"/>
    <property type="molecule type" value="Genomic_DNA"/>
</dbReference>
<name>A0AAQ3LZ19_9PEZI</name>
<dbReference type="SUPFAM" id="SSF55729">
    <property type="entry name" value="Acyl-CoA N-acyltransferases (Nat)"/>
    <property type="match status" value="1"/>
</dbReference>
<reference evidence="1 2" key="1">
    <citation type="submission" date="2023-11" db="EMBL/GenBank/DDBJ databases">
        <title>An acidophilic fungus is an integral part of prey digestion in a carnivorous sundew plant.</title>
        <authorList>
            <person name="Tsai I.J."/>
        </authorList>
    </citation>
    <scope>NUCLEOTIDE SEQUENCE [LARGE SCALE GENOMIC DNA]</scope>
    <source>
        <strain evidence="1">169a</strain>
    </source>
</reference>